<dbReference type="InterPro" id="IPR036890">
    <property type="entry name" value="HATPase_C_sf"/>
</dbReference>
<keyword evidence="9 12" id="KW-1133">Transmembrane helix</keyword>
<dbReference type="InterPro" id="IPR029151">
    <property type="entry name" value="Sensor-like_sf"/>
</dbReference>
<dbReference type="InterPro" id="IPR003660">
    <property type="entry name" value="HAMP_dom"/>
</dbReference>
<protein>
    <recommendedName>
        <fullName evidence="3">histidine kinase</fullName>
        <ecNumber evidence="3">2.7.13.3</ecNumber>
    </recommendedName>
</protein>
<keyword evidence="16" id="KW-1185">Reference proteome</keyword>
<evidence type="ECO:0000256" key="6">
    <source>
        <dbReference type="ARBA" id="ARBA00022679"/>
    </source>
</evidence>
<evidence type="ECO:0000256" key="5">
    <source>
        <dbReference type="ARBA" id="ARBA00022553"/>
    </source>
</evidence>
<dbReference type="Gene3D" id="1.10.287.130">
    <property type="match status" value="1"/>
</dbReference>
<keyword evidence="11 12" id="KW-0472">Membrane</keyword>
<dbReference type="SMART" id="SM00388">
    <property type="entry name" value="HisKA"/>
    <property type="match status" value="1"/>
</dbReference>
<dbReference type="RefSeq" id="WP_307356444.1">
    <property type="nucleotide sequence ID" value="NZ_JAUSWN010000020.1"/>
</dbReference>
<dbReference type="InterPro" id="IPR004358">
    <property type="entry name" value="Sig_transdc_His_kin-like_C"/>
</dbReference>
<keyword evidence="10" id="KW-0902">Two-component regulatory system</keyword>
<dbReference type="SUPFAM" id="SSF55874">
    <property type="entry name" value="ATPase domain of HSP90 chaperone/DNA topoisomerase II/histidine kinase"/>
    <property type="match status" value="1"/>
</dbReference>
<dbReference type="PANTHER" id="PTHR43547">
    <property type="entry name" value="TWO-COMPONENT HISTIDINE KINASE"/>
    <property type="match status" value="1"/>
</dbReference>
<comment type="caution">
    <text evidence="15">The sequence shown here is derived from an EMBL/GenBank/DDBJ whole genome shotgun (WGS) entry which is preliminary data.</text>
</comment>
<evidence type="ECO:0000259" key="14">
    <source>
        <dbReference type="PROSITE" id="PS50885"/>
    </source>
</evidence>
<evidence type="ECO:0000259" key="13">
    <source>
        <dbReference type="PROSITE" id="PS50109"/>
    </source>
</evidence>
<dbReference type="Pfam" id="PF02743">
    <property type="entry name" value="dCache_1"/>
    <property type="match status" value="1"/>
</dbReference>
<feature type="domain" description="Histidine kinase" evidence="13">
    <location>
        <begin position="365"/>
        <end position="592"/>
    </location>
</feature>
<dbReference type="SMART" id="SM00387">
    <property type="entry name" value="HATPase_c"/>
    <property type="match status" value="1"/>
</dbReference>
<accession>A0ABU0JTM6</accession>
<comment type="subcellular location">
    <subcellularLocation>
        <location evidence="2">Cell membrane</location>
        <topology evidence="2">Multi-pass membrane protein</topology>
    </subcellularLocation>
</comment>
<gene>
    <name evidence="15" type="ORF">QOZ93_002203</name>
</gene>
<evidence type="ECO:0000256" key="8">
    <source>
        <dbReference type="ARBA" id="ARBA00022777"/>
    </source>
</evidence>
<keyword evidence="7 12" id="KW-0812">Transmembrane</keyword>
<dbReference type="SUPFAM" id="SSF47384">
    <property type="entry name" value="Homodimeric domain of signal transducing histidine kinase"/>
    <property type="match status" value="1"/>
</dbReference>
<evidence type="ECO:0000313" key="16">
    <source>
        <dbReference type="Proteomes" id="UP001224418"/>
    </source>
</evidence>
<dbReference type="CDD" id="cd12914">
    <property type="entry name" value="PDC1_DGC_like"/>
    <property type="match status" value="1"/>
</dbReference>
<dbReference type="Gene3D" id="6.10.340.10">
    <property type="match status" value="1"/>
</dbReference>
<dbReference type="InterPro" id="IPR003594">
    <property type="entry name" value="HATPase_dom"/>
</dbReference>
<dbReference type="SUPFAM" id="SSF103190">
    <property type="entry name" value="Sensory domain-like"/>
    <property type="match status" value="1"/>
</dbReference>
<evidence type="ECO:0000256" key="2">
    <source>
        <dbReference type="ARBA" id="ARBA00004651"/>
    </source>
</evidence>
<evidence type="ECO:0000256" key="3">
    <source>
        <dbReference type="ARBA" id="ARBA00012438"/>
    </source>
</evidence>
<dbReference type="Proteomes" id="UP001224418">
    <property type="component" value="Unassembled WGS sequence"/>
</dbReference>
<dbReference type="EMBL" id="JAUSWN010000020">
    <property type="protein sequence ID" value="MDQ0480455.1"/>
    <property type="molecule type" value="Genomic_DNA"/>
</dbReference>
<dbReference type="InterPro" id="IPR005467">
    <property type="entry name" value="His_kinase_dom"/>
</dbReference>
<dbReference type="InterPro" id="IPR003661">
    <property type="entry name" value="HisK_dim/P_dom"/>
</dbReference>
<dbReference type="GO" id="GO:0016301">
    <property type="term" value="F:kinase activity"/>
    <property type="evidence" value="ECO:0007669"/>
    <property type="project" value="UniProtKB-KW"/>
</dbReference>
<dbReference type="SUPFAM" id="SSF158472">
    <property type="entry name" value="HAMP domain-like"/>
    <property type="match status" value="1"/>
</dbReference>
<proteinExistence type="predicted"/>
<dbReference type="PROSITE" id="PS50885">
    <property type="entry name" value="HAMP"/>
    <property type="match status" value="1"/>
</dbReference>
<dbReference type="EC" id="2.7.13.3" evidence="3"/>
<evidence type="ECO:0000256" key="7">
    <source>
        <dbReference type="ARBA" id="ARBA00022692"/>
    </source>
</evidence>
<evidence type="ECO:0000256" key="1">
    <source>
        <dbReference type="ARBA" id="ARBA00000085"/>
    </source>
</evidence>
<evidence type="ECO:0000256" key="12">
    <source>
        <dbReference type="SAM" id="Phobius"/>
    </source>
</evidence>
<dbReference type="CDD" id="cd16922">
    <property type="entry name" value="HATPase_EvgS-ArcB-TorS-like"/>
    <property type="match status" value="1"/>
</dbReference>
<dbReference type="InterPro" id="IPR036097">
    <property type="entry name" value="HisK_dim/P_sf"/>
</dbReference>
<keyword evidence="8 15" id="KW-0418">Kinase</keyword>
<keyword evidence="4" id="KW-1003">Cell membrane</keyword>
<feature type="domain" description="HAMP" evidence="14">
    <location>
        <begin position="298"/>
        <end position="350"/>
    </location>
</feature>
<organism evidence="15 16">
    <name type="scientific">Hathewaya limosa</name>
    <name type="common">Clostridium limosum</name>
    <dbReference type="NCBI Taxonomy" id="1536"/>
    <lineage>
        <taxon>Bacteria</taxon>
        <taxon>Bacillati</taxon>
        <taxon>Bacillota</taxon>
        <taxon>Clostridia</taxon>
        <taxon>Eubacteriales</taxon>
        <taxon>Clostridiaceae</taxon>
        <taxon>Hathewaya</taxon>
    </lineage>
</organism>
<dbReference type="PANTHER" id="PTHR43547:SF2">
    <property type="entry name" value="HYBRID SIGNAL TRANSDUCTION HISTIDINE KINASE C"/>
    <property type="match status" value="1"/>
</dbReference>
<evidence type="ECO:0000256" key="10">
    <source>
        <dbReference type="ARBA" id="ARBA00023012"/>
    </source>
</evidence>
<dbReference type="Pfam" id="PF00512">
    <property type="entry name" value="HisKA"/>
    <property type="match status" value="1"/>
</dbReference>
<evidence type="ECO:0000256" key="9">
    <source>
        <dbReference type="ARBA" id="ARBA00022989"/>
    </source>
</evidence>
<dbReference type="PROSITE" id="PS50109">
    <property type="entry name" value="HIS_KIN"/>
    <property type="match status" value="1"/>
</dbReference>
<dbReference type="Pfam" id="PF02518">
    <property type="entry name" value="HATPase_c"/>
    <property type="match status" value="1"/>
</dbReference>
<keyword evidence="5" id="KW-0597">Phosphoprotein</keyword>
<dbReference type="InterPro" id="IPR033479">
    <property type="entry name" value="dCache_1"/>
</dbReference>
<evidence type="ECO:0000256" key="11">
    <source>
        <dbReference type="ARBA" id="ARBA00023136"/>
    </source>
</evidence>
<evidence type="ECO:0000313" key="15">
    <source>
        <dbReference type="EMBL" id="MDQ0480455.1"/>
    </source>
</evidence>
<dbReference type="CDD" id="cd00082">
    <property type="entry name" value="HisKA"/>
    <property type="match status" value="1"/>
</dbReference>
<evidence type="ECO:0000256" key="4">
    <source>
        <dbReference type="ARBA" id="ARBA00022475"/>
    </source>
</evidence>
<comment type="catalytic activity">
    <reaction evidence="1">
        <text>ATP + protein L-histidine = ADP + protein N-phospho-L-histidine.</text>
        <dbReference type="EC" id="2.7.13.3"/>
    </reaction>
</comment>
<keyword evidence="6" id="KW-0808">Transferase</keyword>
<name>A0ABU0JTM6_HATLI</name>
<reference evidence="15 16" key="1">
    <citation type="submission" date="2023-07" db="EMBL/GenBank/DDBJ databases">
        <title>Genomic Encyclopedia of Type Strains, Phase IV (KMG-IV): sequencing the most valuable type-strain genomes for metagenomic binning, comparative biology and taxonomic classification.</title>
        <authorList>
            <person name="Goeker M."/>
        </authorList>
    </citation>
    <scope>NUCLEOTIDE SEQUENCE [LARGE SCALE GENOMIC DNA]</scope>
    <source>
        <strain evidence="15 16">DSM 1400</strain>
    </source>
</reference>
<sequence>MKKTLKGRFMFPVLLSAALGICVLIFIFYSQAKQIITSDIEKMSKDKVEKMVDNVDNKLKNWKEILQILATDDEAKRLNGKDLFNEISKQKKIFDDFELMTIIDEKGNYYDSKHRRGNVSDRQYFKDSIEGYTSISEPIISKRDNKAVIVISTPISDKKNIKGVLCAEVSLSYLTYIINCEKIGEKGYAFMIDSVGRLMAYPDKNKLLTTNIIDMNDEDLNSICKDMIKGIDGVGRYNYNGELKMVAYKHVLEAPWSIAMTANYKEVFHDLEVFKNFIIVIGIIVLAIIIYFIYIVVNSVTEPIKEIKDCIEIATTGNLEVQCNINSKDELGVLGDRLNKLINENKRLIDETIEYDRIKMEFFANISHELKTPINIIFSTVQLLSLYANKNEDVSFNDLEQDKMRKYLKIMEQNSYRLIRCVNNLIDLTELDCGVLTPKLVNTNIVEVVEEITMATVEYVKSKDKKIIFDTDIEEKYMAIDVEKIERIILNLISNALKFTEPKDVIIVGIYDKGEEIDIVVKDSGKGIPQDKQKIIFERFRQVDQLLNRDHEGSGIGLSLVKALVEMHNGEIRVKSKVGEGSEFIITLPVHFIKGQEIEENKLVREPKIQKIEIEFSDIYG</sequence>
<dbReference type="CDD" id="cd12912">
    <property type="entry name" value="PDC2_MCP_like"/>
    <property type="match status" value="1"/>
</dbReference>
<dbReference type="PRINTS" id="PR00344">
    <property type="entry name" value="BCTRLSENSOR"/>
</dbReference>
<dbReference type="CDD" id="cd06225">
    <property type="entry name" value="HAMP"/>
    <property type="match status" value="1"/>
</dbReference>
<dbReference type="Gene3D" id="3.30.450.20">
    <property type="entry name" value="PAS domain"/>
    <property type="match status" value="1"/>
</dbReference>
<dbReference type="Gene3D" id="3.30.565.10">
    <property type="entry name" value="Histidine kinase-like ATPase, C-terminal domain"/>
    <property type="match status" value="1"/>
</dbReference>
<feature type="transmembrane region" description="Helical" evidence="12">
    <location>
        <begin position="277"/>
        <end position="297"/>
    </location>
</feature>